<keyword evidence="3" id="KW-0732">Signal</keyword>
<dbReference type="Pfam" id="PF01468">
    <property type="entry name" value="GA"/>
    <property type="match status" value="4"/>
</dbReference>
<dbReference type="Gene3D" id="1.20.5.420">
    <property type="entry name" value="Immunoglobulin FC, subunit C"/>
    <property type="match status" value="8"/>
</dbReference>
<dbReference type="Pfam" id="PF07554">
    <property type="entry name" value="FIVAR"/>
    <property type="match status" value="6"/>
</dbReference>
<dbReference type="EMBL" id="VYWW01000026">
    <property type="protein sequence ID" value="KAA9321711.1"/>
    <property type="molecule type" value="Genomic_DNA"/>
</dbReference>
<protein>
    <submittedName>
        <fullName evidence="7">LPXTG cell wall anchor domain-containing protein</fullName>
    </submittedName>
</protein>
<evidence type="ECO:0000313" key="8">
    <source>
        <dbReference type="Proteomes" id="UP000327236"/>
    </source>
</evidence>
<dbReference type="InterPro" id="IPR002988">
    <property type="entry name" value="GA_module"/>
</dbReference>
<evidence type="ECO:0000256" key="2">
    <source>
        <dbReference type="ARBA" id="ARBA00022525"/>
    </source>
</evidence>
<accession>A0A5N1ICH2</accession>
<gene>
    <name evidence="7" type="ORF">F6H94_06220</name>
</gene>
<organism evidence="7 8">
    <name type="scientific">Lactobacillus jensenii</name>
    <dbReference type="NCBI Taxonomy" id="109790"/>
    <lineage>
        <taxon>Bacteria</taxon>
        <taxon>Bacillati</taxon>
        <taxon>Bacillota</taxon>
        <taxon>Bacilli</taxon>
        <taxon>Lactobacillales</taxon>
        <taxon>Lactobacillaceae</taxon>
        <taxon>Lactobacillus</taxon>
    </lineage>
</organism>
<evidence type="ECO:0000256" key="1">
    <source>
        <dbReference type="ARBA" id="ARBA00022512"/>
    </source>
</evidence>
<evidence type="ECO:0000256" key="4">
    <source>
        <dbReference type="ARBA" id="ARBA00023088"/>
    </source>
</evidence>
<proteinExistence type="predicted"/>
<evidence type="ECO:0000256" key="3">
    <source>
        <dbReference type="ARBA" id="ARBA00022729"/>
    </source>
</evidence>
<dbReference type="AlphaFoldDB" id="A0A5N1ICH2"/>
<sequence length="694" mass="73834">MNNAKLDGEKQLEDAKNDAIDKINALNNLNKAQKDAAIEQVKNAQTKDAIQTIKGTATTLDGKMGDLKKAIDEANAKKSTTAYTQASDTKDFDEALNNANTLDSDNGDNEDADAVQKKIDALNNAKLDGEDQLANAKKNAIDAINKLNNLNKAQKQAAIDAVNKANTIAEIKPIVDNATNLDGKMGDLKKAIEEANAKKLTTAYTQASDTKNFDEALNNANTLNSDNGDNEDADAVQKKIDALNNAKLDGEDQLANAKKDAIDAINKLNNLNKAQKQAAIDAVNKANTIAEIKPIVDNATNLDGKMGDLKKAIEEANAKKLTTAYTQASDTKNFDEALNNANTLNSDNGDNEDADAVQKKIDALNNAKLDGEDQLANAKKDAIDAINKLNNLNKAQKQAAIDAVNKANTIAEIKPIVDNATNLDGKMGDLKKAIEEANAKKSTTAYTQASDTKDFDKALNDANTLNSDNGDNEDADAVQKKIDALNNAKLDGEKVALQKAIEQANAKIDGTNPDYVYYNSDSESQSALKDAVAKAKTLLEQRDASDDDFKVAREAIETAIKALNGQLTDKSALQKAASQSNDVHKSVVFLNASEAAKKAYEDALANAQTVLADENASQEDVDAALAKLNAALNKLDGKEAPAKPTVKKNTVKLGTNADRLPQTGSHKSVASELGLGILALGLTALGLAKKRKED</sequence>
<keyword evidence="1" id="KW-0134">Cell wall</keyword>
<comment type="caution">
    <text evidence="7">The sequence shown here is derived from an EMBL/GenBank/DDBJ whole genome shotgun (WGS) entry which is preliminary data.</text>
</comment>
<evidence type="ECO:0000256" key="5">
    <source>
        <dbReference type="SAM" id="Coils"/>
    </source>
</evidence>
<keyword evidence="2" id="KW-0964">Secreted</keyword>
<feature type="coiled-coil region" evidence="5">
    <location>
        <begin position="119"/>
        <end position="198"/>
    </location>
</feature>
<dbReference type="SMART" id="SM00844">
    <property type="entry name" value="GA"/>
    <property type="match status" value="4"/>
</dbReference>
<dbReference type="SUPFAM" id="SSF46997">
    <property type="entry name" value="Bacterial immunoglobulin/albumin-binding domains"/>
    <property type="match status" value="5"/>
</dbReference>
<dbReference type="Gene3D" id="1.20.1270.90">
    <property type="entry name" value="AF1782-like"/>
    <property type="match status" value="1"/>
</dbReference>
<evidence type="ECO:0000313" key="7">
    <source>
        <dbReference type="EMBL" id="KAA9321711.1"/>
    </source>
</evidence>
<dbReference type="NCBIfam" id="TIGR01167">
    <property type="entry name" value="LPXTG_anchor"/>
    <property type="match status" value="1"/>
</dbReference>
<dbReference type="Gene3D" id="1.20.120.1850">
    <property type="entry name" value="Ebh helix bundles repeating unit (S and A modules)"/>
    <property type="match status" value="1"/>
</dbReference>
<reference evidence="7 8" key="1">
    <citation type="submission" date="2019-09" db="EMBL/GenBank/DDBJ databases">
        <title>Draft genome sequence assemblies of isolates from the urinary tract.</title>
        <authorList>
            <person name="Mores C.R."/>
            <person name="Putonti C."/>
            <person name="Wolfe A.J."/>
        </authorList>
    </citation>
    <scope>NUCLEOTIDE SEQUENCE [LARGE SCALE GENOMIC DNA]</scope>
    <source>
        <strain evidence="7 8">UMB246</strain>
    </source>
</reference>
<dbReference type="OrthoDB" id="2326783at2"/>
<feature type="coiled-coil region" evidence="5">
    <location>
        <begin position="361"/>
        <end position="440"/>
    </location>
</feature>
<dbReference type="Proteomes" id="UP000327236">
    <property type="component" value="Unassembled WGS sequence"/>
</dbReference>
<name>A0A5N1ICH2_LACJE</name>
<dbReference type="Pfam" id="PF00746">
    <property type="entry name" value="Gram_pos_anchor"/>
    <property type="match status" value="1"/>
</dbReference>
<dbReference type="PROSITE" id="PS50847">
    <property type="entry name" value="GRAM_POS_ANCHORING"/>
    <property type="match status" value="1"/>
</dbReference>
<dbReference type="InterPro" id="IPR019931">
    <property type="entry name" value="LPXTG_anchor"/>
</dbReference>
<evidence type="ECO:0000259" key="6">
    <source>
        <dbReference type="PROSITE" id="PS50847"/>
    </source>
</evidence>
<keyword evidence="4" id="KW-0572">Peptidoglycan-anchor</keyword>
<dbReference type="InterPro" id="IPR009063">
    <property type="entry name" value="Ig/albumin-bd_sf"/>
</dbReference>
<keyword evidence="5" id="KW-0175">Coiled coil</keyword>
<feature type="coiled-coil region" evidence="5">
    <location>
        <begin position="240"/>
        <end position="319"/>
    </location>
</feature>
<dbReference type="InterPro" id="IPR020840">
    <property type="entry name" value="Extracell_matrix-bd_GA"/>
</dbReference>
<feature type="domain" description="Gram-positive cocci surface proteins LPxTG" evidence="6">
    <location>
        <begin position="660"/>
        <end position="694"/>
    </location>
</feature>